<proteinExistence type="predicted"/>
<name>K9GEQ2_PEND1</name>
<dbReference type="Proteomes" id="UP000009886">
    <property type="component" value="Unassembled WGS sequence"/>
</dbReference>
<accession>K9GEQ2</accession>
<dbReference type="HOGENOM" id="CLU_2904889_0_0_1"/>
<dbReference type="AlphaFoldDB" id="K9GEQ2"/>
<dbReference type="EMBL" id="AKCU01000112">
    <property type="protein sequence ID" value="EKV20510.1"/>
    <property type="molecule type" value="Genomic_DNA"/>
</dbReference>
<sequence>MKLFKVAQPHSWLGSSGGIWFGSFFKTGSVLIFQQRNLFHGGDDVVRGVKHTLRTEVMYTTE</sequence>
<organism evidence="1 2">
    <name type="scientific">Penicillium digitatum (strain Pd1 / CECT 20795)</name>
    <name type="common">Green mold</name>
    <dbReference type="NCBI Taxonomy" id="1170230"/>
    <lineage>
        <taxon>Eukaryota</taxon>
        <taxon>Fungi</taxon>
        <taxon>Dikarya</taxon>
        <taxon>Ascomycota</taxon>
        <taxon>Pezizomycotina</taxon>
        <taxon>Eurotiomycetes</taxon>
        <taxon>Eurotiomycetidae</taxon>
        <taxon>Eurotiales</taxon>
        <taxon>Aspergillaceae</taxon>
        <taxon>Penicillium</taxon>
    </lineage>
</organism>
<evidence type="ECO:0000313" key="2">
    <source>
        <dbReference type="Proteomes" id="UP000009886"/>
    </source>
</evidence>
<dbReference type="OrthoDB" id="69177at2759"/>
<evidence type="ECO:0000313" key="1">
    <source>
        <dbReference type="EMBL" id="EKV20510.1"/>
    </source>
</evidence>
<gene>
    <name evidence="1" type="ORF">PDIP_15940</name>
</gene>
<dbReference type="KEGG" id="pdp:PDIP_15940"/>
<reference evidence="2" key="1">
    <citation type="journal article" date="2012" name="BMC Genomics">
        <title>Genome sequence of the necrotrophic fungus Penicillium digitatum, the main postharvest pathogen of citrus.</title>
        <authorList>
            <person name="Marcet-Houben M."/>
            <person name="Ballester A.-R."/>
            <person name="de la Fuente B."/>
            <person name="Harries E."/>
            <person name="Marcos J.F."/>
            <person name="Gonzalez-Candelas L."/>
            <person name="Gabaldon T."/>
        </authorList>
    </citation>
    <scope>NUCLEOTIDE SEQUENCE [LARGE SCALE GENOMIC DNA]</scope>
    <source>
        <strain evidence="2">Pd1 / CECT 20795</strain>
    </source>
</reference>
<dbReference type="VEuPathDB" id="FungiDB:PDIP_15940"/>
<comment type="caution">
    <text evidence="1">The sequence shown here is derived from an EMBL/GenBank/DDBJ whole genome shotgun (WGS) entry which is preliminary data.</text>
</comment>
<protein>
    <submittedName>
        <fullName evidence="1">Uncharacterized protein</fullName>
    </submittedName>
</protein>